<dbReference type="InterPro" id="IPR000587">
    <property type="entry name" value="Creatinase_N"/>
</dbReference>
<keyword evidence="6" id="KW-0031">Aminopeptidase</keyword>
<evidence type="ECO:0000313" key="6">
    <source>
        <dbReference type="EMBL" id="MET3644696.1"/>
    </source>
</evidence>
<dbReference type="EMBL" id="JBEPMK010000004">
    <property type="protein sequence ID" value="MET3644696.1"/>
    <property type="molecule type" value="Genomic_DNA"/>
</dbReference>
<dbReference type="Pfam" id="PF00557">
    <property type="entry name" value="Peptidase_M24"/>
    <property type="match status" value="1"/>
</dbReference>
<evidence type="ECO:0000256" key="2">
    <source>
        <dbReference type="ARBA" id="ARBA00022801"/>
    </source>
</evidence>
<dbReference type="CDD" id="cd01092">
    <property type="entry name" value="APP-like"/>
    <property type="match status" value="1"/>
</dbReference>
<dbReference type="EC" id="3.4.11.9" evidence="6"/>
<evidence type="ECO:0000256" key="3">
    <source>
        <dbReference type="RuleBase" id="RU000590"/>
    </source>
</evidence>
<keyword evidence="6" id="KW-0645">Protease</keyword>
<keyword evidence="1 3" id="KW-0479">Metal-binding</keyword>
<dbReference type="PROSITE" id="PS00491">
    <property type="entry name" value="PROLINE_PEPTIDASE"/>
    <property type="match status" value="1"/>
</dbReference>
<accession>A0ABV2JL94</accession>
<evidence type="ECO:0000313" key="7">
    <source>
        <dbReference type="Proteomes" id="UP001549055"/>
    </source>
</evidence>
<dbReference type="Gene3D" id="3.90.230.10">
    <property type="entry name" value="Creatinase/methionine aminopeptidase superfamily"/>
    <property type="match status" value="1"/>
</dbReference>
<sequence>MKQHLADRLARFGTKLAQTDLDGFLVTGQNNIYYLTGFWGTAGTVFISKTRRLFLTDARYTLIAKENVQGFDIIETRTPLVEVAKFVAADKLEKIGFESEVTFSFYQGLQANFPGVTLAAQTNFIEELRMVKDQVEIETIRKACAISDQAFVDVLDFIKPGQTTEMAVNHFLDARMRQLGADGASFEFIVASGYRSAMPHGRASDKLILAGETVTFDFGCYYQHYVSDMTRTIHIGQVTDEEREIYDVTLRANKALIEQAKAGMTYRDFDGVPRTIIKDAGYGDYFTHGIGHGIGLDIHEIPYFGNSDETLKAGYVITDEPGIYLPDKYGVRIEDDLLITETGCEVLTNAPKELIVLK</sequence>
<dbReference type="RefSeq" id="WP_354281105.1">
    <property type="nucleotide sequence ID" value="NZ_JBEPMK010000004.1"/>
</dbReference>
<dbReference type="SUPFAM" id="SSF53092">
    <property type="entry name" value="Creatinase/prolidase N-terminal domain"/>
    <property type="match status" value="1"/>
</dbReference>
<dbReference type="Gene3D" id="3.40.350.10">
    <property type="entry name" value="Creatinase/prolidase N-terminal domain"/>
    <property type="match status" value="1"/>
</dbReference>
<keyword evidence="7" id="KW-1185">Reference proteome</keyword>
<organism evidence="6 7">
    <name type="scientific">Streptococcus gallinaceus</name>
    <dbReference type="NCBI Taxonomy" id="165758"/>
    <lineage>
        <taxon>Bacteria</taxon>
        <taxon>Bacillati</taxon>
        <taxon>Bacillota</taxon>
        <taxon>Bacilli</taxon>
        <taxon>Lactobacillales</taxon>
        <taxon>Streptococcaceae</taxon>
        <taxon>Streptococcus</taxon>
    </lineage>
</organism>
<gene>
    <name evidence="6" type="ORF">ABID27_001323</name>
</gene>
<dbReference type="SUPFAM" id="SSF55920">
    <property type="entry name" value="Creatinase/aminopeptidase"/>
    <property type="match status" value="1"/>
</dbReference>
<dbReference type="PANTHER" id="PTHR46112">
    <property type="entry name" value="AMINOPEPTIDASE"/>
    <property type="match status" value="1"/>
</dbReference>
<dbReference type="InterPro" id="IPR000994">
    <property type="entry name" value="Pept_M24"/>
</dbReference>
<protein>
    <submittedName>
        <fullName evidence="6">Xaa-Pro aminopeptidase</fullName>
        <ecNumber evidence="6">3.4.11.9</ecNumber>
    </submittedName>
</protein>
<name>A0ABV2JL94_9STRE</name>
<feature type="domain" description="Creatinase N-terminal" evidence="5">
    <location>
        <begin position="8"/>
        <end position="131"/>
    </location>
</feature>
<evidence type="ECO:0000259" key="4">
    <source>
        <dbReference type="Pfam" id="PF00557"/>
    </source>
</evidence>
<reference evidence="6 7" key="1">
    <citation type="submission" date="2024-06" db="EMBL/GenBank/DDBJ databases">
        <title>Genomic Encyclopedia of Type Strains, Phase IV (KMG-IV): sequencing the most valuable type-strain genomes for metagenomic binning, comparative biology and taxonomic classification.</title>
        <authorList>
            <person name="Goeker M."/>
        </authorList>
    </citation>
    <scope>NUCLEOTIDE SEQUENCE [LARGE SCALE GENOMIC DNA]</scope>
    <source>
        <strain evidence="6 7">DSM 15349</strain>
    </source>
</reference>
<dbReference type="GO" id="GO:0004177">
    <property type="term" value="F:aminopeptidase activity"/>
    <property type="evidence" value="ECO:0007669"/>
    <property type="project" value="UniProtKB-KW"/>
</dbReference>
<evidence type="ECO:0000256" key="1">
    <source>
        <dbReference type="ARBA" id="ARBA00022723"/>
    </source>
</evidence>
<dbReference type="InterPro" id="IPR001131">
    <property type="entry name" value="Peptidase_M24B_aminopep-P_CS"/>
</dbReference>
<dbReference type="Proteomes" id="UP001549055">
    <property type="component" value="Unassembled WGS sequence"/>
</dbReference>
<evidence type="ECO:0000259" key="5">
    <source>
        <dbReference type="Pfam" id="PF01321"/>
    </source>
</evidence>
<dbReference type="PANTHER" id="PTHR46112:SF3">
    <property type="entry name" value="AMINOPEPTIDASE YPDF"/>
    <property type="match status" value="1"/>
</dbReference>
<dbReference type="InterPro" id="IPR029149">
    <property type="entry name" value="Creatin/AminoP/Spt16_N"/>
</dbReference>
<proteinExistence type="inferred from homology"/>
<dbReference type="InterPro" id="IPR050659">
    <property type="entry name" value="Peptidase_M24B"/>
</dbReference>
<keyword evidence="2 6" id="KW-0378">Hydrolase</keyword>
<feature type="domain" description="Peptidase M24" evidence="4">
    <location>
        <begin position="138"/>
        <end position="341"/>
    </location>
</feature>
<dbReference type="InterPro" id="IPR036005">
    <property type="entry name" value="Creatinase/aminopeptidase-like"/>
</dbReference>
<dbReference type="Pfam" id="PF01321">
    <property type="entry name" value="Creatinase_N"/>
    <property type="match status" value="1"/>
</dbReference>
<comment type="similarity">
    <text evidence="3">Belongs to the peptidase M24B family.</text>
</comment>
<comment type="caution">
    <text evidence="6">The sequence shown here is derived from an EMBL/GenBank/DDBJ whole genome shotgun (WGS) entry which is preliminary data.</text>
</comment>